<accession>A0A9D1H335</accession>
<evidence type="ECO:0000256" key="3">
    <source>
        <dbReference type="ARBA" id="ARBA00022692"/>
    </source>
</evidence>
<dbReference type="PANTHER" id="PTHR33931:SF2">
    <property type="entry name" value="HOLIN-LIKE PROTEIN CIDA"/>
    <property type="match status" value="1"/>
</dbReference>
<dbReference type="PANTHER" id="PTHR33931">
    <property type="entry name" value="HOLIN-LIKE PROTEIN CIDA-RELATED"/>
    <property type="match status" value="1"/>
</dbReference>
<evidence type="ECO:0000313" key="7">
    <source>
        <dbReference type="EMBL" id="HIT84324.1"/>
    </source>
</evidence>
<feature type="transmembrane region" description="Helical" evidence="6">
    <location>
        <begin position="7"/>
        <end position="24"/>
    </location>
</feature>
<proteinExistence type="predicted"/>
<dbReference type="GO" id="GO:0005886">
    <property type="term" value="C:plasma membrane"/>
    <property type="evidence" value="ECO:0007669"/>
    <property type="project" value="UniProtKB-SubCell"/>
</dbReference>
<comment type="caution">
    <text evidence="7">The sequence shown here is derived from an EMBL/GenBank/DDBJ whole genome shotgun (WGS) entry which is preliminary data.</text>
</comment>
<comment type="subcellular location">
    <subcellularLocation>
        <location evidence="1">Cell membrane</location>
        <topology evidence="1">Multi-pass membrane protein</topology>
    </subcellularLocation>
</comment>
<keyword evidence="2" id="KW-1003">Cell membrane</keyword>
<gene>
    <name evidence="7" type="ORF">IAA60_00295</name>
</gene>
<dbReference type="InterPro" id="IPR005538">
    <property type="entry name" value="LrgA/CidA"/>
</dbReference>
<protein>
    <submittedName>
        <fullName evidence="7">CidA/LrgA family protein</fullName>
    </submittedName>
</protein>
<dbReference type="Proteomes" id="UP000824165">
    <property type="component" value="Unassembled WGS sequence"/>
</dbReference>
<reference evidence="7" key="1">
    <citation type="submission" date="2020-10" db="EMBL/GenBank/DDBJ databases">
        <authorList>
            <person name="Gilroy R."/>
        </authorList>
    </citation>
    <scope>NUCLEOTIDE SEQUENCE</scope>
    <source>
        <strain evidence="7">CHK181-108</strain>
    </source>
</reference>
<organism evidence="7 8">
    <name type="scientific">Candidatus Ornithomonoglobus intestinigallinarum</name>
    <dbReference type="NCBI Taxonomy" id="2840894"/>
    <lineage>
        <taxon>Bacteria</taxon>
        <taxon>Bacillati</taxon>
        <taxon>Bacillota</taxon>
        <taxon>Clostridia</taxon>
        <taxon>Candidatus Ornithomonoglobus</taxon>
    </lineage>
</organism>
<feature type="transmembrane region" description="Helical" evidence="6">
    <location>
        <begin position="84"/>
        <end position="111"/>
    </location>
</feature>
<reference evidence="7" key="2">
    <citation type="journal article" date="2021" name="PeerJ">
        <title>Extensive microbial diversity within the chicken gut microbiome revealed by metagenomics and culture.</title>
        <authorList>
            <person name="Gilroy R."/>
            <person name="Ravi A."/>
            <person name="Getino M."/>
            <person name="Pursley I."/>
            <person name="Horton D.L."/>
            <person name="Alikhan N.F."/>
            <person name="Baker D."/>
            <person name="Gharbi K."/>
            <person name="Hall N."/>
            <person name="Watson M."/>
            <person name="Adriaenssens E.M."/>
            <person name="Foster-Nyarko E."/>
            <person name="Jarju S."/>
            <person name="Secka A."/>
            <person name="Antonio M."/>
            <person name="Oren A."/>
            <person name="Chaudhuri R.R."/>
            <person name="La Ragione R."/>
            <person name="Hildebrand F."/>
            <person name="Pallen M.J."/>
        </authorList>
    </citation>
    <scope>NUCLEOTIDE SEQUENCE</scope>
    <source>
        <strain evidence="7">CHK181-108</strain>
    </source>
</reference>
<evidence type="ECO:0000256" key="5">
    <source>
        <dbReference type="ARBA" id="ARBA00023136"/>
    </source>
</evidence>
<evidence type="ECO:0000256" key="2">
    <source>
        <dbReference type="ARBA" id="ARBA00022475"/>
    </source>
</evidence>
<dbReference type="Pfam" id="PF03788">
    <property type="entry name" value="LrgA"/>
    <property type="match status" value="1"/>
</dbReference>
<name>A0A9D1H335_9FIRM</name>
<feature type="transmembrane region" description="Helical" evidence="6">
    <location>
        <begin position="30"/>
        <end position="47"/>
    </location>
</feature>
<sequence length="124" mass="13257">MKYVYQFSVILLVSALGELLRLFIPLPVPASIYGLILMLAALITGVIKLEKVEAAADFLLDIMAIAFIPGGVALITAWDSLKGMLVPALVITVVTTVFVIGATGSITQLLIKAGKRVKRNDCDK</sequence>
<keyword evidence="5 6" id="KW-0472">Membrane</keyword>
<keyword evidence="4 6" id="KW-1133">Transmembrane helix</keyword>
<evidence type="ECO:0000256" key="1">
    <source>
        <dbReference type="ARBA" id="ARBA00004651"/>
    </source>
</evidence>
<feature type="transmembrane region" description="Helical" evidence="6">
    <location>
        <begin position="59"/>
        <end position="78"/>
    </location>
</feature>
<evidence type="ECO:0000256" key="4">
    <source>
        <dbReference type="ARBA" id="ARBA00022989"/>
    </source>
</evidence>
<evidence type="ECO:0000256" key="6">
    <source>
        <dbReference type="SAM" id="Phobius"/>
    </source>
</evidence>
<dbReference type="AlphaFoldDB" id="A0A9D1H335"/>
<dbReference type="EMBL" id="DVLU01000003">
    <property type="protein sequence ID" value="HIT84324.1"/>
    <property type="molecule type" value="Genomic_DNA"/>
</dbReference>
<keyword evidence="3 6" id="KW-0812">Transmembrane</keyword>
<evidence type="ECO:0000313" key="8">
    <source>
        <dbReference type="Proteomes" id="UP000824165"/>
    </source>
</evidence>